<keyword evidence="3" id="KW-1185">Reference proteome</keyword>
<dbReference type="Ensembl" id="ENSMMOT00000005331.1">
    <property type="protein sequence ID" value="ENSMMOP00000005237.1"/>
    <property type="gene ID" value="ENSMMOG00000004162.1"/>
</dbReference>
<name>A0A3Q3W133_MOLML</name>
<reference evidence="2" key="1">
    <citation type="submission" date="2025-08" db="UniProtKB">
        <authorList>
            <consortium name="Ensembl"/>
        </authorList>
    </citation>
    <scope>IDENTIFICATION</scope>
</reference>
<organism evidence="2 3">
    <name type="scientific">Mola mola</name>
    <name type="common">Ocean sunfish</name>
    <name type="synonym">Tetraodon mola</name>
    <dbReference type="NCBI Taxonomy" id="94237"/>
    <lineage>
        <taxon>Eukaryota</taxon>
        <taxon>Metazoa</taxon>
        <taxon>Chordata</taxon>
        <taxon>Craniata</taxon>
        <taxon>Vertebrata</taxon>
        <taxon>Euteleostomi</taxon>
        <taxon>Actinopterygii</taxon>
        <taxon>Neopterygii</taxon>
        <taxon>Teleostei</taxon>
        <taxon>Neoteleostei</taxon>
        <taxon>Acanthomorphata</taxon>
        <taxon>Eupercaria</taxon>
        <taxon>Tetraodontiformes</taxon>
        <taxon>Molidae</taxon>
        <taxon>Mola</taxon>
    </lineage>
</organism>
<dbReference type="Proteomes" id="UP000261620">
    <property type="component" value="Unplaced"/>
</dbReference>
<proteinExistence type="predicted"/>
<reference evidence="2" key="2">
    <citation type="submission" date="2025-09" db="UniProtKB">
        <authorList>
            <consortium name="Ensembl"/>
        </authorList>
    </citation>
    <scope>IDENTIFICATION</scope>
</reference>
<evidence type="ECO:0000256" key="1">
    <source>
        <dbReference type="SAM" id="MobiDB-lite"/>
    </source>
</evidence>
<dbReference type="AlphaFoldDB" id="A0A3Q3W133"/>
<accession>A0A3Q3W133</accession>
<feature type="compositionally biased region" description="Polar residues" evidence="1">
    <location>
        <begin position="87"/>
        <end position="99"/>
    </location>
</feature>
<evidence type="ECO:0000313" key="2">
    <source>
        <dbReference type="Ensembl" id="ENSMMOP00000005237.1"/>
    </source>
</evidence>
<protein>
    <submittedName>
        <fullName evidence="2">Uncharacterized protein</fullName>
    </submittedName>
</protein>
<sequence>CFLQVEMQLICCSLKTQVVVELLAQVQHRYPHRLIQNTINVLSKLPPCLPSEEAVAIYCRLHVDVPETKWWCVRHPCGLNSARPESGLQSSSATVSLSP</sequence>
<feature type="region of interest" description="Disordered" evidence="1">
    <location>
        <begin position="80"/>
        <end position="99"/>
    </location>
</feature>
<evidence type="ECO:0000313" key="3">
    <source>
        <dbReference type="Proteomes" id="UP000261620"/>
    </source>
</evidence>